<accession>A0ABP3H032</accession>
<reference evidence="3" key="1">
    <citation type="journal article" date="2019" name="Int. J. Syst. Evol. Microbiol.">
        <title>The Global Catalogue of Microorganisms (GCM) 10K type strain sequencing project: providing services to taxonomists for standard genome sequencing and annotation.</title>
        <authorList>
            <consortium name="The Broad Institute Genomics Platform"/>
            <consortium name="The Broad Institute Genome Sequencing Center for Infectious Disease"/>
            <person name="Wu L."/>
            <person name="Ma J."/>
        </authorList>
    </citation>
    <scope>NUCLEOTIDE SEQUENCE [LARGE SCALE GENOMIC DNA]</scope>
    <source>
        <strain evidence="3">JCM 12662</strain>
    </source>
</reference>
<evidence type="ECO:0000313" key="2">
    <source>
        <dbReference type="EMBL" id="GAA0359094.1"/>
    </source>
</evidence>
<evidence type="ECO:0000256" key="1">
    <source>
        <dbReference type="SAM" id="Phobius"/>
    </source>
</evidence>
<keyword evidence="1" id="KW-0472">Membrane</keyword>
<comment type="caution">
    <text evidence="2">The sequence shown here is derived from an EMBL/GenBank/DDBJ whole genome shotgun (WGS) entry which is preliminary data.</text>
</comment>
<name>A0ABP3H032_9LACT</name>
<dbReference type="Proteomes" id="UP001501166">
    <property type="component" value="Unassembled WGS sequence"/>
</dbReference>
<keyword evidence="3" id="KW-1185">Reference proteome</keyword>
<proteinExistence type="predicted"/>
<organism evidence="2 3">
    <name type="scientific">Alkalibacterium iburiense</name>
    <dbReference type="NCBI Taxonomy" id="290589"/>
    <lineage>
        <taxon>Bacteria</taxon>
        <taxon>Bacillati</taxon>
        <taxon>Bacillota</taxon>
        <taxon>Bacilli</taxon>
        <taxon>Lactobacillales</taxon>
        <taxon>Carnobacteriaceae</taxon>
        <taxon>Alkalibacterium</taxon>
    </lineage>
</organism>
<keyword evidence="1" id="KW-1133">Transmembrane helix</keyword>
<evidence type="ECO:0000313" key="3">
    <source>
        <dbReference type="Proteomes" id="UP001501166"/>
    </source>
</evidence>
<keyword evidence="1" id="KW-0812">Transmembrane</keyword>
<protein>
    <submittedName>
        <fullName evidence="2">Uncharacterized protein</fullName>
    </submittedName>
</protein>
<dbReference type="EMBL" id="BAAACW010000059">
    <property type="protein sequence ID" value="GAA0359094.1"/>
    <property type="molecule type" value="Genomic_DNA"/>
</dbReference>
<dbReference type="RefSeq" id="WP_343754483.1">
    <property type="nucleotide sequence ID" value="NZ_BAAACW010000059.1"/>
</dbReference>
<sequence length="89" mass="10379">MSFVNLIAGSIIVLLALQVLCLVDVWLGNYNSRVLRFFSSTTVTQYDYTAFTDEENDKIKFWLTIHILSVVFFGVTVFYRTIKRESPRF</sequence>
<feature type="transmembrane region" description="Helical" evidence="1">
    <location>
        <begin position="61"/>
        <end position="79"/>
    </location>
</feature>
<gene>
    <name evidence="2" type="ORF">GCM10008932_09670</name>
</gene>